<dbReference type="FunFam" id="2.170.150.80:FF:000009">
    <property type="entry name" value="NAC domain-containing protein 8"/>
    <property type="match status" value="1"/>
</dbReference>
<dbReference type="InterPro" id="IPR044799">
    <property type="entry name" value="SOG1-like"/>
</dbReference>
<dbReference type="EMBL" id="CM018043">
    <property type="protein sequence ID" value="KAA8530183.1"/>
    <property type="molecule type" value="Genomic_DNA"/>
</dbReference>
<keyword evidence="4" id="KW-0539">Nucleus</keyword>
<gene>
    <name evidence="7" type="ORF">F0562_004892</name>
</gene>
<evidence type="ECO:0000259" key="6">
    <source>
        <dbReference type="PROSITE" id="PS51005"/>
    </source>
</evidence>
<evidence type="ECO:0000256" key="2">
    <source>
        <dbReference type="ARBA" id="ARBA00023125"/>
    </source>
</evidence>
<organism evidence="7 8">
    <name type="scientific">Nyssa sinensis</name>
    <dbReference type="NCBI Taxonomy" id="561372"/>
    <lineage>
        <taxon>Eukaryota</taxon>
        <taxon>Viridiplantae</taxon>
        <taxon>Streptophyta</taxon>
        <taxon>Embryophyta</taxon>
        <taxon>Tracheophyta</taxon>
        <taxon>Spermatophyta</taxon>
        <taxon>Magnoliopsida</taxon>
        <taxon>eudicotyledons</taxon>
        <taxon>Gunneridae</taxon>
        <taxon>Pentapetalae</taxon>
        <taxon>asterids</taxon>
        <taxon>Cornales</taxon>
        <taxon>Nyssaceae</taxon>
        <taxon>Nyssa</taxon>
    </lineage>
</organism>
<evidence type="ECO:0000256" key="1">
    <source>
        <dbReference type="ARBA" id="ARBA00023015"/>
    </source>
</evidence>
<evidence type="ECO:0000256" key="3">
    <source>
        <dbReference type="ARBA" id="ARBA00023163"/>
    </source>
</evidence>
<accession>A0A5J5AGP7</accession>
<evidence type="ECO:0000256" key="5">
    <source>
        <dbReference type="SAM" id="MobiDB-lite"/>
    </source>
</evidence>
<dbReference type="PANTHER" id="PTHR31079">
    <property type="entry name" value="NAC DOMAIN-CONTAINING PROTEIN 73"/>
    <property type="match status" value="1"/>
</dbReference>
<name>A0A5J5AGP7_9ASTE</name>
<dbReference type="GO" id="GO:0000976">
    <property type="term" value="F:transcription cis-regulatory region binding"/>
    <property type="evidence" value="ECO:0007669"/>
    <property type="project" value="TreeGrafter"/>
</dbReference>
<dbReference type="InterPro" id="IPR003441">
    <property type="entry name" value="NAC-dom"/>
</dbReference>
<dbReference type="AlphaFoldDB" id="A0A5J5AGP7"/>
<dbReference type="Proteomes" id="UP000325577">
    <property type="component" value="Linkage Group LG2"/>
</dbReference>
<feature type="domain" description="NAC" evidence="6">
    <location>
        <begin position="55"/>
        <end position="216"/>
    </location>
</feature>
<dbReference type="GO" id="GO:0005634">
    <property type="term" value="C:nucleus"/>
    <property type="evidence" value="ECO:0007669"/>
    <property type="project" value="TreeGrafter"/>
</dbReference>
<dbReference type="PANTHER" id="PTHR31079:SF2">
    <property type="entry name" value="NAC DOMAIN CONTAINING PROTEIN 44-RELATED"/>
    <property type="match status" value="1"/>
</dbReference>
<dbReference type="SUPFAM" id="SSF101941">
    <property type="entry name" value="NAC domain"/>
    <property type="match status" value="1"/>
</dbReference>
<reference evidence="7 8" key="1">
    <citation type="submission" date="2019-09" db="EMBL/GenBank/DDBJ databases">
        <title>A chromosome-level genome assembly of the Chinese tupelo Nyssa sinensis.</title>
        <authorList>
            <person name="Yang X."/>
            <person name="Kang M."/>
            <person name="Yang Y."/>
            <person name="Xiong H."/>
            <person name="Wang M."/>
            <person name="Zhang Z."/>
            <person name="Wang Z."/>
            <person name="Wu H."/>
            <person name="Ma T."/>
            <person name="Liu J."/>
            <person name="Xi Z."/>
        </authorList>
    </citation>
    <scope>NUCLEOTIDE SEQUENCE [LARGE SCALE GENOMIC DNA]</scope>
    <source>
        <strain evidence="7">J267</strain>
        <tissue evidence="7">Leaf</tissue>
    </source>
</reference>
<evidence type="ECO:0000313" key="7">
    <source>
        <dbReference type="EMBL" id="KAA8530183.1"/>
    </source>
</evidence>
<dbReference type="Gene3D" id="2.170.150.80">
    <property type="entry name" value="NAC domain"/>
    <property type="match status" value="1"/>
</dbReference>
<keyword evidence="1" id="KW-0805">Transcription regulation</keyword>
<protein>
    <recommendedName>
        <fullName evidence="6">NAC domain-containing protein</fullName>
    </recommendedName>
</protein>
<keyword evidence="3" id="KW-0804">Transcription</keyword>
<evidence type="ECO:0000256" key="4">
    <source>
        <dbReference type="ARBA" id="ARBA00023242"/>
    </source>
</evidence>
<feature type="compositionally biased region" description="Polar residues" evidence="5">
    <location>
        <begin position="240"/>
        <end position="260"/>
    </location>
</feature>
<feature type="region of interest" description="Disordered" evidence="5">
    <location>
        <begin position="238"/>
        <end position="283"/>
    </location>
</feature>
<dbReference type="Pfam" id="PF02365">
    <property type="entry name" value="NAM"/>
    <property type="match status" value="1"/>
</dbReference>
<dbReference type="InterPro" id="IPR036093">
    <property type="entry name" value="NAC_dom_sf"/>
</dbReference>
<proteinExistence type="predicted"/>
<evidence type="ECO:0000313" key="8">
    <source>
        <dbReference type="Proteomes" id="UP000325577"/>
    </source>
</evidence>
<feature type="region of interest" description="Disordered" evidence="5">
    <location>
        <begin position="322"/>
        <end position="347"/>
    </location>
</feature>
<keyword evidence="2" id="KW-0238">DNA-binding</keyword>
<dbReference type="OrthoDB" id="643388at2759"/>
<keyword evidence="8" id="KW-1185">Reference proteome</keyword>
<sequence length="475" mass="53290">MARTWLINSRGLARKVKNATASSAYQIKDCGANRECPNCNYRIDNSDVSHEWPGFPAGVKFDPSDVELLEHLEAKYGVGNSKPHMFIDEFIPTLEGDEGICCAHPEDLPGAKTDGSSVHFFHRTTNAYATGQRKRRKIQSQQSSPKENVRWHKTGNTTQIMDNGIQKGYKKIMVLYKISKKRSKANKTNWKMHQYHLGTDKYEQEGQYVVSKIFYEQQKQTEENDNALVEESDMGIIRTSPRTPKTNTPNPLWPGNSVSHDVTDDCVPSSSTQQKQTDKNDNSFVEEYDVGMICTSPRTPKTNTPNPPRPGNSVLHDDVTDDCVPPSSTQEAKFIPETSHPSSSTAQFKDDMEYPTWLTGESQAVDVNSIGDFLLCNEIFNSWASPDDSGLNHGPFPGFTHETNDVTGADRNTASGIADLENLELDTPDFALAVSFTSRFSSTVHLLQKLTITHLRMQDLQFVSQDSILDWLDWL</sequence>
<dbReference type="GO" id="GO:0003700">
    <property type="term" value="F:DNA-binding transcription factor activity"/>
    <property type="evidence" value="ECO:0007669"/>
    <property type="project" value="InterPro"/>
</dbReference>
<dbReference type="PROSITE" id="PS51005">
    <property type="entry name" value="NAC"/>
    <property type="match status" value="1"/>
</dbReference>